<keyword evidence="6" id="KW-0472">Membrane</keyword>
<proteinExistence type="inferred from homology"/>
<evidence type="ECO:0000256" key="3">
    <source>
        <dbReference type="ARBA" id="ARBA00022471"/>
    </source>
</evidence>
<evidence type="ECO:0000313" key="7">
    <source>
        <dbReference type="EMBL" id="KAJ0188017.1"/>
    </source>
</evidence>
<sequence length="236" mass="27931">MRLESGEVIQKKSLDHQYTFTRFLCITSKLKGEQMFESHNLSIRKKTKRSQKFISMHIKWMTVCLFASRKMGLRNLGASPDRKALVQIHNSTSNVYCNYKKNVYIYVLLVYFTCFCVISSDCMCFTLFSWTIYIYDGIPNSQITFHLRSKDDDLGYHNITYRLGYQFSLCVNLSKNTLFYGTKKGHFNAYDEKVREYLQPKPFKRANAYWLLKSNGYYLSKLDIPYDDPVWKLWGN</sequence>
<evidence type="ECO:0000256" key="2">
    <source>
        <dbReference type="ARBA" id="ARBA00005581"/>
    </source>
</evidence>
<dbReference type="Pfam" id="PF05938">
    <property type="entry name" value="Self-incomp_S1"/>
    <property type="match status" value="1"/>
</dbReference>
<keyword evidence="3" id="KW-0713">Self-incompatibility</keyword>
<dbReference type="GO" id="GO:0060320">
    <property type="term" value="P:rejection of self pollen"/>
    <property type="evidence" value="ECO:0007669"/>
    <property type="project" value="UniProtKB-KW"/>
</dbReference>
<evidence type="ECO:0000313" key="8">
    <source>
        <dbReference type="Proteomes" id="UP000235145"/>
    </source>
</evidence>
<keyword evidence="4" id="KW-0964">Secreted</keyword>
<comment type="caution">
    <text evidence="7">The sequence shown here is derived from an EMBL/GenBank/DDBJ whole genome shotgun (WGS) entry which is preliminary data.</text>
</comment>
<keyword evidence="8" id="KW-1185">Reference proteome</keyword>
<comment type="similarity">
    <text evidence="2">Belongs to the plant self-incompatibility (S1) protein family.</text>
</comment>
<dbReference type="GO" id="GO:0005576">
    <property type="term" value="C:extracellular region"/>
    <property type="evidence" value="ECO:0007669"/>
    <property type="project" value="UniProtKB-SubCell"/>
</dbReference>
<gene>
    <name evidence="7" type="ORF">LSAT_V11C900456870</name>
</gene>
<dbReference type="AlphaFoldDB" id="A0A9R1UIG9"/>
<organism evidence="7 8">
    <name type="scientific">Lactuca sativa</name>
    <name type="common">Garden lettuce</name>
    <dbReference type="NCBI Taxonomy" id="4236"/>
    <lineage>
        <taxon>Eukaryota</taxon>
        <taxon>Viridiplantae</taxon>
        <taxon>Streptophyta</taxon>
        <taxon>Embryophyta</taxon>
        <taxon>Tracheophyta</taxon>
        <taxon>Spermatophyta</taxon>
        <taxon>Magnoliopsida</taxon>
        <taxon>eudicotyledons</taxon>
        <taxon>Gunneridae</taxon>
        <taxon>Pentapetalae</taxon>
        <taxon>asterids</taxon>
        <taxon>campanulids</taxon>
        <taxon>Asterales</taxon>
        <taxon>Asteraceae</taxon>
        <taxon>Cichorioideae</taxon>
        <taxon>Cichorieae</taxon>
        <taxon>Lactucinae</taxon>
        <taxon>Lactuca</taxon>
    </lineage>
</organism>
<keyword evidence="6" id="KW-1133">Transmembrane helix</keyword>
<reference evidence="7 8" key="1">
    <citation type="journal article" date="2017" name="Nat. Commun.">
        <title>Genome assembly with in vitro proximity ligation data and whole-genome triplication in lettuce.</title>
        <authorList>
            <person name="Reyes-Chin-Wo S."/>
            <person name="Wang Z."/>
            <person name="Yang X."/>
            <person name="Kozik A."/>
            <person name="Arikit S."/>
            <person name="Song C."/>
            <person name="Xia L."/>
            <person name="Froenicke L."/>
            <person name="Lavelle D.O."/>
            <person name="Truco M.J."/>
            <person name="Xia R."/>
            <person name="Zhu S."/>
            <person name="Xu C."/>
            <person name="Xu H."/>
            <person name="Xu X."/>
            <person name="Cox K."/>
            <person name="Korf I."/>
            <person name="Meyers B.C."/>
            <person name="Michelmore R.W."/>
        </authorList>
    </citation>
    <scope>NUCLEOTIDE SEQUENCE [LARGE SCALE GENOMIC DNA]</scope>
    <source>
        <strain evidence="8">cv. Salinas</strain>
        <tissue evidence="7">Seedlings</tissue>
    </source>
</reference>
<name>A0A9R1UIG9_LACSA</name>
<dbReference type="Proteomes" id="UP000235145">
    <property type="component" value="Unassembled WGS sequence"/>
</dbReference>
<dbReference type="InterPro" id="IPR010264">
    <property type="entry name" value="Self-incomp_S1"/>
</dbReference>
<keyword evidence="5" id="KW-0732">Signal</keyword>
<protein>
    <submittedName>
        <fullName evidence="7">Uncharacterized protein</fullName>
    </submittedName>
</protein>
<evidence type="ECO:0000256" key="4">
    <source>
        <dbReference type="ARBA" id="ARBA00022525"/>
    </source>
</evidence>
<evidence type="ECO:0000256" key="5">
    <source>
        <dbReference type="ARBA" id="ARBA00022729"/>
    </source>
</evidence>
<evidence type="ECO:0000256" key="6">
    <source>
        <dbReference type="SAM" id="Phobius"/>
    </source>
</evidence>
<feature type="transmembrane region" description="Helical" evidence="6">
    <location>
        <begin position="103"/>
        <end position="133"/>
    </location>
</feature>
<dbReference type="EMBL" id="NBSK02000009">
    <property type="protein sequence ID" value="KAJ0188017.1"/>
    <property type="molecule type" value="Genomic_DNA"/>
</dbReference>
<keyword evidence="6" id="KW-0812">Transmembrane</keyword>
<accession>A0A9R1UIG9</accession>
<comment type="subcellular location">
    <subcellularLocation>
        <location evidence="1">Secreted</location>
    </subcellularLocation>
</comment>
<evidence type="ECO:0000256" key="1">
    <source>
        <dbReference type="ARBA" id="ARBA00004613"/>
    </source>
</evidence>